<dbReference type="RefSeq" id="WP_190971256.1">
    <property type="nucleotide sequence ID" value="NZ_JACJTB010000087.1"/>
</dbReference>
<proteinExistence type="predicted"/>
<evidence type="ECO:0000313" key="1">
    <source>
        <dbReference type="EMBL" id="MBD2598629.1"/>
    </source>
</evidence>
<name>A0ABR8G648_9NOSO</name>
<dbReference type="EMBL" id="JACJTB010000087">
    <property type="protein sequence ID" value="MBD2598629.1"/>
    <property type="molecule type" value="Genomic_DNA"/>
</dbReference>
<organism evidence="1 2">
    <name type="scientific">Nostoc spongiaeforme FACHB-130</name>
    <dbReference type="NCBI Taxonomy" id="1357510"/>
    <lineage>
        <taxon>Bacteria</taxon>
        <taxon>Bacillati</taxon>
        <taxon>Cyanobacteriota</taxon>
        <taxon>Cyanophyceae</taxon>
        <taxon>Nostocales</taxon>
        <taxon>Nostocaceae</taxon>
        <taxon>Nostoc</taxon>
    </lineage>
</organism>
<protein>
    <submittedName>
        <fullName evidence="1">Uncharacterized protein</fullName>
    </submittedName>
</protein>
<gene>
    <name evidence="1" type="ORF">H6G74_30670</name>
</gene>
<accession>A0ABR8G648</accession>
<dbReference type="Proteomes" id="UP000603457">
    <property type="component" value="Unassembled WGS sequence"/>
</dbReference>
<keyword evidence="2" id="KW-1185">Reference proteome</keyword>
<comment type="caution">
    <text evidence="1">The sequence shown here is derived from an EMBL/GenBank/DDBJ whole genome shotgun (WGS) entry which is preliminary data.</text>
</comment>
<reference evidence="1 2" key="1">
    <citation type="journal article" date="2020" name="ISME J.">
        <title>Comparative genomics reveals insights into cyanobacterial evolution and habitat adaptation.</title>
        <authorList>
            <person name="Chen M.Y."/>
            <person name="Teng W.K."/>
            <person name="Zhao L."/>
            <person name="Hu C.X."/>
            <person name="Zhou Y.K."/>
            <person name="Han B.P."/>
            <person name="Song L.R."/>
            <person name="Shu W.S."/>
        </authorList>
    </citation>
    <scope>NUCLEOTIDE SEQUENCE [LARGE SCALE GENOMIC DNA]</scope>
    <source>
        <strain evidence="1 2">FACHB-130</strain>
    </source>
</reference>
<sequence>MRLSAGLFAESGCTLNLVLYSEDLEVDGTVQYSHEENVWVAVIDWDNIRG</sequence>
<evidence type="ECO:0000313" key="2">
    <source>
        <dbReference type="Proteomes" id="UP000603457"/>
    </source>
</evidence>